<evidence type="ECO:0000313" key="1">
    <source>
        <dbReference type="EMBL" id="ETR64791.1"/>
    </source>
</evidence>
<gene>
    <name evidence="1" type="ORF">OMM_15338</name>
</gene>
<name>A0A1V1NQD0_9BACT</name>
<accession>A0A1V1NQD0</accession>
<proteinExistence type="predicted"/>
<evidence type="ECO:0000313" key="2">
    <source>
        <dbReference type="Proteomes" id="UP000189670"/>
    </source>
</evidence>
<organism evidence="1 2">
    <name type="scientific">Candidatus Magnetoglobus multicellularis str. Araruama</name>
    <dbReference type="NCBI Taxonomy" id="890399"/>
    <lineage>
        <taxon>Bacteria</taxon>
        <taxon>Pseudomonadati</taxon>
        <taxon>Thermodesulfobacteriota</taxon>
        <taxon>Desulfobacteria</taxon>
        <taxon>Desulfobacterales</taxon>
        <taxon>Desulfobacteraceae</taxon>
        <taxon>Candidatus Magnetoglobus</taxon>
    </lineage>
</organism>
<sequence length="80" mass="9003">EEGEKIGRKEGLKEGEIKGMIQMLLLNLKTRLGQLSEKIENQIYSISDIDIITDLVKLSCTCNDETQILSLINNLDNNNP</sequence>
<protein>
    <recommendedName>
        <fullName evidence="3">DUF4351 domain-containing protein</fullName>
    </recommendedName>
</protein>
<feature type="non-terminal residue" evidence="1">
    <location>
        <position position="1"/>
    </location>
</feature>
<dbReference type="EMBL" id="ATBP01003639">
    <property type="protein sequence ID" value="ETR64791.1"/>
    <property type="molecule type" value="Genomic_DNA"/>
</dbReference>
<reference evidence="2" key="1">
    <citation type="submission" date="2012-11" db="EMBL/GenBank/DDBJ databases">
        <authorList>
            <person name="Lucero-Rivera Y.E."/>
            <person name="Tovar-Ramirez D."/>
        </authorList>
    </citation>
    <scope>NUCLEOTIDE SEQUENCE [LARGE SCALE GENOMIC DNA]</scope>
    <source>
        <strain evidence="2">Araruama</strain>
    </source>
</reference>
<comment type="caution">
    <text evidence="1">The sequence shown here is derived from an EMBL/GenBank/DDBJ whole genome shotgun (WGS) entry which is preliminary data.</text>
</comment>
<evidence type="ECO:0008006" key="3">
    <source>
        <dbReference type="Google" id="ProtNLM"/>
    </source>
</evidence>
<dbReference type="Proteomes" id="UP000189670">
    <property type="component" value="Unassembled WGS sequence"/>
</dbReference>
<dbReference type="AlphaFoldDB" id="A0A1V1NQD0"/>